<protein>
    <submittedName>
        <fullName evidence="1">Uncharacterized protein</fullName>
    </submittedName>
</protein>
<name>A0A918DEK0_9RHOB</name>
<evidence type="ECO:0000313" key="1">
    <source>
        <dbReference type="EMBL" id="GGO35633.1"/>
    </source>
</evidence>
<dbReference type="OrthoDB" id="7830278at2"/>
<gene>
    <name evidence="1" type="ORF">GCM10010991_28220</name>
</gene>
<dbReference type="AlphaFoldDB" id="A0A918DEK0"/>
<dbReference type="EMBL" id="BMLP01000006">
    <property type="protein sequence ID" value="GGO35633.1"/>
    <property type="molecule type" value="Genomic_DNA"/>
</dbReference>
<sequence length="256" mass="27239">MYETVKLQPGILTLTFVAPEGEAADAIIRPIVPAASRHAVTLMFEPGNLSGALTEPGEFCVIRCGQPAVLGIEISTPRADGRPRGGIDLTYLSQRGPDPAPDTRLGADYVVHLSGYGDRAARFGAWVEGDTPDLAIGGLMLTPRSGRPRIMLQDPTSGQIAPPGMFLGSHGGFRPLSELRMWIEEPDGRNRLSVEADFAEAGRVRAAGTMVSLHGAGPGDRLLRLNMALTPLTNGAAATPAGPARRNDRIRIFRKT</sequence>
<organism evidence="1 2">
    <name type="scientific">Gemmobacter aquaticus</name>
    <dbReference type="NCBI Taxonomy" id="490185"/>
    <lineage>
        <taxon>Bacteria</taxon>
        <taxon>Pseudomonadati</taxon>
        <taxon>Pseudomonadota</taxon>
        <taxon>Alphaproteobacteria</taxon>
        <taxon>Rhodobacterales</taxon>
        <taxon>Paracoccaceae</taxon>
        <taxon>Gemmobacter</taxon>
    </lineage>
</organism>
<keyword evidence="2" id="KW-1185">Reference proteome</keyword>
<dbReference type="RefSeq" id="WP_146287306.1">
    <property type="nucleotide sequence ID" value="NZ_BMLP01000006.1"/>
</dbReference>
<reference evidence="1 2" key="1">
    <citation type="journal article" date="2014" name="Int. J. Syst. Evol. Microbiol.">
        <title>Complete genome sequence of Corynebacterium casei LMG S-19264T (=DSM 44701T), isolated from a smear-ripened cheese.</title>
        <authorList>
            <consortium name="US DOE Joint Genome Institute (JGI-PGF)"/>
            <person name="Walter F."/>
            <person name="Albersmeier A."/>
            <person name="Kalinowski J."/>
            <person name="Ruckert C."/>
        </authorList>
    </citation>
    <scope>NUCLEOTIDE SEQUENCE [LARGE SCALE GENOMIC DNA]</scope>
    <source>
        <strain evidence="1 2">CGMCC 1.7029</strain>
    </source>
</reference>
<evidence type="ECO:0000313" key="2">
    <source>
        <dbReference type="Proteomes" id="UP000598196"/>
    </source>
</evidence>
<proteinExistence type="predicted"/>
<dbReference type="Proteomes" id="UP000598196">
    <property type="component" value="Unassembled WGS sequence"/>
</dbReference>
<accession>A0A918DEK0</accession>
<comment type="caution">
    <text evidence="1">The sequence shown here is derived from an EMBL/GenBank/DDBJ whole genome shotgun (WGS) entry which is preliminary data.</text>
</comment>